<accession>A0A7D9JZM1</accession>
<keyword evidence="3" id="KW-1185">Reference proteome</keyword>
<feature type="region of interest" description="Disordered" evidence="1">
    <location>
        <begin position="41"/>
        <end position="61"/>
    </location>
</feature>
<dbReference type="Proteomes" id="UP001152795">
    <property type="component" value="Unassembled WGS sequence"/>
</dbReference>
<evidence type="ECO:0000313" key="2">
    <source>
        <dbReference type="EMBL" id="CAB4039154.1"/>
    </source>
</evidence>
<sequence length="109" mass="12758">MTSQRGELRRGDSLTKMTAQEFYESLQDECKEKAEKLTQELKMSADELSRRRSPRSQRHSELFRNVSSKMANHMKTDLENKIYKQLWEEANAAVFQNLSSRQLSEEGLT</sequence>
<dbReference type="AlphaFoldDB" id="A0A7D9JZM1"/>
<feature type="compositionally biased region" description="Basic and acidic residues" evidence="1">
    <location>
        <begin position="41"/>
        <end position="50"/>
    </location>
</feature>
<evidence type="ECO:0000313" key="3">
    <source>
        <dbReference type="Proteomes" id="UP001152795"/>
    </source>
</evidence>
<proteinExistence type="predicted"/>
<dbReference type="EMBL" id="CACRXK020025014">
    <property type="protein sequence ID" value="CAB4039154.1"/>
    <property type="molecule type" value="Genomic_DNA"/>
</dbReference>
<organism evidence="2 3">
    <name type="scientific">Paramuricea clavata</name>
    <name type="common">Red gorgonian</name>
    <name type="synonym">Violescent sea-whip</name>
    <dbReference type="NCBI Taxonomy" id="317549"/>
    <lineage>
        <taxon>Eukaryota</taxon>
        <taxon>Metazoa</taxon>
        <taxon>Cnidaria</taxon>
        <taxon>Anthozoa</taxon>
        <taxon>Octocorallia</taxon>
        <taxon>Malacalcyonacea</taxon>
        <taxon>Plexauridae</taxon>
        <taxon>Paramuricea</taxon>
    </lineage>
</organism>
<comment type="caution">
    <text evidence="2">The sequence shown here is derived from an EMBL/GenBank/DDBJ whole genome shotgun (WGS) entry which is preliminary data.</text>
</comment>
<reference evidence="2" key="1">
    <citation type="submission" date="2020-04" db="EMBL/GenBank/DDBJ databases">
        <authorList>
            <person name="Alioto T."/>
            <person name="Alioto T."/>
            <person name="Gomez Garrido J."/>
        </authorList>
    </citation>
    <scope>NUCLEOTIDE SEQUENCE</scope>
    <source>
        <strain evidence="2">A484AB</strain>
    </source>
</reference>
<evidence type="ECO:0000256" key="1">
    <source>
        <dbReference type="SAM" id="MobiDB-lite"/>
    </source>
</evidence>
<protein>
    <submittedName>
        <fullName evidence="2">Uncharacterized protein</fullName>
    </submittedName>
</protein>
<gene>
    <name evidence="2" type="ORF">PACLA_8A045331</name>
</gene>
<name>A0A7D9JZM1_PARCT</name>